<sequence>MGRIEDAAWEPLSQDVARTLALVLSEDTAAHRAYRAQLPHTQMAPGCTCPCGSVHLRVDEEAAAPAPPADRPVVASRLVRAPSGLYLGEALVFAWGGGYLDELELALWEDPALLERPLWQQLVPDGEGPAGA</sequence>
<protein>
    <submittedName>
        <fullName evidence="1">Uncharacterized protein</fullName>
    </submittedName>
</protein>
<reference evidence="1 2" key="1">
    <citation type="submission" date="2021-10" db="EMBL/GenBank/DDBJ databases">
        <title>Streptomyces sp. strain SMC 277, a novel streptomycete isolated from soil.</title>
        <authorList>
            <person name="Chanama M."/>
        </authorList>
    </citation>
    <scope>NUCLEOTIDE SEQUENCE [LARGE SCALE GENOMIC DNA]</scope>
    <source>
        <strain evidence="1 2">SMC 277</strain>
    </source>
</reference>
<dbReference type="RefSeq" id="WP_226729320.1">
    <property type="nucleotide sequence ID" value="NZ_JAJAUY010000113.1"/>
</dbReference>
<keyword evidence="2" id="KW-1185">Reference proteome</keyword>
<organism evidence="1 2">
    <name type="scientific">Streptomyces antimicrobicus</name>
    <dbReference type="NCBI Taxonomy" id="2883108"/>
    <lineage>
        <taxon>Bacteria</taxon>
        <taxon>Bacillati</taxon>
        <taxon>Actinomycetota</taxon>
        <taxon>Actinomycetes</taxon>
        <taxon>Kitasatosporales</taxon>
        <taxon>Streptomycetaceae</taxon>
        <taxon>Streptomyces</taxon>
    </lineage>
</organism>
<dbReference type="Proteomes" id="UP001199054">
    <property type="component" value="Unassembled WGS sequence"/>
</dbReference>
<dbReference type="EMBL" id="JAJAUY010000113">
    <property type="protein sequence ID" value="MCB5182228.1"/>
    <property type="molecule type" value="Genomic_DNA"/>
</dbReference>
<evidence type="ECO:0000313" key="2">
    <source>
        <dbReference type="Proteomes" id="UP001199054"/>
    </source>
</evidence>
<gene>
    <name evidence="1" type="ORF">LG632_22945</name>
</gene>
<evidence type="ECO:0000313" key="1">
    <source>
        <dbReference type="EMBL" id="MCB5182228.1"/>
    </source>
</evidence>
<comment type="caution">
    <text evidence="1">The sequence shown here is derived from an EMBL/GenBank/DDBJ whole genome shotgun (WGS) entry which is preliminary data.</text>
</comment>
<accession>A0ABS8BCH2</accession>
<proteinExistence type="predicted"/>
<name>A0ABS8BCH2_9ACTN</name>